<name>A0ABS4Y200_9ACTN</name>
<dbReference type="GeneID" id="91569088"/>
<dbReference type="InterPro" id="IPR015867">
    <property type="entry name" value="N-reg_PII/ATP_PRibTrfase_C"/>
</dbReference>
<evidence type="ECO:0008006" key="3">
    <source>
        <dbReference type="Google" id="ProtNLM"/>
    </source>
</evidence>
<proteinExistence type="predicted"/>
<protein>
    <recommendedName>
        <fullName evidence="3">Cytochrome C biogenesis protein</fullName>
    </recommendedName>
</protein>
<dbReference type="PANTHER" id="PTHR41774">
    <property type="match status" value="1"/>
</dbReference>
<dbReference type="Gene3D" id="3.30.70.120">
    <property type="match status" value="1"/>
</dbReference>
<organism evidence="1 2">
    <name type="scientific">Streptomyces syringium</name>
    <dbReference type="NCBI Taxonomy" id="76729"/>
    <lineage>
        <taxon>Bacteria</taxon>
        <taxon>Bacillati</taxon>
        <taxon>Actinomycetota</taxon>
        <taxon>Actinomycetes</taxon>
        <taxon>Kitasatosporales</taxon>
        <taxon>Streptomycetaceae</taxon>
        <taxon>Streptomyces</taxon>
    </lineage>
</organism>
<dbReference type="EMBL" id="JAGIOH010000001">
    <property type="protein sequence ID" value="MBP2402756.1"/>
    <property type="molecule type" value="Genomic_DNA"/>
</dbReference>
<sequence>MARLKIEISVPDDHVEKVAAALHASGAGRVGAYERCTSVWRIDGTWQPLPGADPYDGEVGVLQHGAETRIESFCDTDQAAAVLRAVRAAHPYEEPVIHFLPLYEAGED</sequence>
<accession>A0ABS4Y200</accession>
<dbReference type="RefSeq" id="WP_209514788.1">
    <property type="nucleotide sequence ID" value="NZ_JAGIOH010000001.1"/>
</dbReference>
<gene>
    <name evidence="1" type="ORF">JO379_002225</name>
</gene>
<dbReference type="SUPFAM" id="SSF102705">
    <property type="entry name" value="NIF3 (NGG1p interacting factor 3)-like"/>
    <property type="match status" value="1"/>
</dbReference>
<dbReference type="Proteomes" id="UP001519291">
    <property type="component" value="Unassembled WGS sequence"/>
</dbReference>
<dbReference type="PANTHER" id="PTHR41774:SF1">
    <property type="entry name" value="NGG1P INTERACTING FACTOR NIF3"/>
    <property type="match status" value="1"/>
</dbReference>
<evidence type="ECO:0000313" key="1">
    <source>
        <dbReference type="EMBL" id="MBP2402756.1"/>
    </source>
</evidence>
<comment type="caution">
    <text evidence="1">The sequence shown here is derived from an EMBL/GenBank/DDBJ whole genome shotgun (WGS) entry which is preliminary data.</text>
</comment>
<keyword evidence="2" id="KW-1185">Reference proteome</keyword>
<evidence type="ECO:0000313" key="2">
    <source>
        <dbReference type="Proteomes" id="UP001519291"/>
    </source>
</evidence>
<reference evidence="1 2" key="1">
    <citation type="submission" date="2021-03" db="EMBL/GenBank/DDBJ databases">
        <title>Sequencing the genomes of 1000 actinobacteria strains.</title>
        <authorList>
            <person name="Klenk H.-P."/>
        </authorList>
    </citation>
    <scope>NUCLEOTIDE SEQUENCE [LARGE SCALE GENOMIC DNA]</scope>
    <source>
        <strain evidence="1 2">DSM 41480</strain>
    </source>
</reference>
<dbReference type="InterPro" id="IPR036069">
    <property type="entry name" value="DUF34/NIF3_sf"/>
</dbReference>